<feature type="transmembrane region" description="Helical" evidence="1">
    <location>
        <begin position="103"/>
        <end position="127"/>
    </location>
</feature>
<sequence length="200" mass="21903">MTSDSSSSATRLCLGAAASSVIGAIALLFLWKSDAINTTTAYILAIIPVSLMVFAFVRSLKMAKNNSKASHRYLTRMALVMAFYLLTLFAAEHFIEDRGVTGWLAAVLALLPGLSFAGVIWIFGALIVEEDDEFYRLLYVRQGLIATGVSFTLAAIWGFLETYNIVDPVPAFWWPTIWCLGIGIGAIANKLKYGTYGEIR</sequence>
<name>A0A562UT53_9SPHN</name>
<dbReference type="AlphaFoldDB" id="A0A562UT53"/>
<evidence type="ECO:0000313" key="2">
    <source>
        <dbReference type="EMBL" id="TWJ08814.1"/>
    </source>
</evidence>
<feature type="transmembrane region" description="Helical" evidence="1">
    <location>
        <begin position="139"/>
        <end position="160"/>
    </location>
</feature>
<dbReference type="RefSeq" id="WP_144573546.1">
    <property type="nucleotide sequence ID" value="NZ_CP015963.1"/>
</dbReference>
<keyword evidence="1" id="KW-0812">Transmembrane</keyword>
<feature type="transmembrane region" description="Helical" evidence="1">
    <location>
        <begin position="12"/>
        <end position="30"/>
    </location>
</feature>
<reference evidence="2 3" key="1">
    <citation type="submission" date="2019-07" db="EMBL/GenBank/DDBJ databases">
        <title>Genomic Encyclopedia of Archaeal and Bacterial Type Strains, Phase II (KMG-II): from individual species to whole genera.</title>
        <authorList>
            <person name="Goeker M."/>
        </authorList>
    </citation>
    <scope>NUCLEOTIDE SEQUENCE [LARGE SCALE GENOMIC DNA]</scope>
    <source>
        <strain evidence="2 3">ATCC BAA-2084</strain>
    </source>
</reference>
<dbReference type="Proteomes" id="UP000320547">
    <property type="component" value="Unassembled WGS sequence"/>
</dbReference>
<feature type="transmembrane region" description="Helical" evidence="1">
    <location>
        <begin position="73"/>
        <end position="91"/>
    </location>
</feature>
<dbReference type="EMBL" id="VLLK01000001">
    <property type="protein sequence ID" value="TWJ08814.1"/>
    <property type="molecule type" value="Genomic_DNA"/>
</dbReference>
<dbReference type="STRING" id="476157.GCA_001663155_00311"/>
<keyword evidence="1" id="KW-0472">Membrane</keyword>
<dbReference type="OrthoDB" id="119964at2"/>
<accession>A0A562UT53</accession>
<organism evidence="2 3">
    <name type="scientific">Altererythrobacter ishigakiensis</name>
    <dbReference type="NCBI Taxonomy" id="476157"/>
    <lineage>
        <taxon>Bacteria</taxon>
        <taxon>Pseudomonadati</taxon>
        <taxon>Pseudomonadota</taxon>
        <taxon>Alphaproteobacteria</taxon>
        <taxon>Sphingomonadales</taxon>
        <taxon>Erythrobacteraceae</taxon>
        <taxon>Altererythrobacter</taxon>
    </lineage>
</organism>
<evidence type="ECO:0000256" key="1">
    <source>
        <dbReference type="SAM" id="Phobius"/>
    </source>
</evidence>
<keyword evidence="1" id="KW-1133">Transmembrane helix</keyword>
<proteinExistence type="predicted"/>
<feature type="transmembrane region" description="Helical" evidence="1">
    <location>
        <begin position="172"/>
        <end position="191"/>
    </location>
</feature>
<evidence type="ECO:0000313" key="3">
    <source>
        <dbReference type="Proteomes" id="UP000320547"/>
    </source>
</evidence>
<gene>
    <name evidence="2" type="ORF">JN10_0432</name>
</gene>
<keyword evidence="3" id="KW-1185">Reference proteome</keyword>
<feature type="transmembrane region" description="Helical" evidence="1">
    <location>
        <begin position="42"/>
        <end position="61"/>
    </location>
</feature>
<protein>
    <submittedName>
        <fullName evidence="2">Uncharacterized protein</fullName>
    </submittedName>
</protein>
<comment type="caution">
    <text evidence="2">The sequence shown here is derived from an EMBL/GenBank/DDBJ whole genome shotgun (WGS) entry which is preliminary data.</text>
</comment>